<reference evidence="11" key="1">
    <citation type="submission" date="2022-06" db="EMBL/GenBank/DDBJ databases">
        <title>Gramella sediminis sp. nov., isolated from deep-sea sediment of the Indian Ocean.</title>
        <authorList>
            <person name="Yang L."/>
        </authorList>
    </citation>
    <scope>NUCLEOTIDE SEQUENCE</scope>
    <source>
        <strain evidence="11">HMD3159</strain>
    </source>
</reference>
<dbReference type="EMBL" id="JAMSCK010000001">
    <property type="protein sequence ID" value="MCM8567851.1"/>
    <property type="molecule type" value="Genomic_DNA"/>
</dbReference>
<keyword evidence="12" id="KW-1185">Reference proteome</keyword>
<dbReference type="Gene3D" id="3.40.50.300">
    <property type="entry name" value="P-loop containing nucleotide triphosphate hydrolases"/>
    <property type="match status" value="1"/>
</dbReference>
<keyword evidence="7 9" id="KW-0687">Ribonucleoprotein</keyword>
<evidence type="ECO:0000256" key="6">
    <source>
        <dbReference type="ARBA" id="ARBA00023135"/>
    </source>
</evidence>
<feature type="binding site" evidence="9">
    <location>
        <begin position="189"/>
        <end position="193"/>
    </location>
    <ligand>
        <name>GTP</name>
        <dbReference type="ChEBI" id="CHEBI:37565"/>
    </ligand>
</feature>
<comment type="domain">
    <text evidence="9">Composed of three domains: the N-terminal N domain, which is responsible for interactions with the ribosome, the central G domain, which binds GTP, and the C-terminal M domain, which binds the RNA and the signal sequence of the RNC.</text>
</comment>
<dbReference type="Gene3D" id="1.20.120.140">
    <property type="entry name" value="Signal recognition particle SRP54, nucleotide-binding domain"/>
    <property type="match status" value="1"/>
</dbReference>
<dbReference type="RefSeq" id="WP_252110266.1">
    <property type="nucleotide sequence ID" value="NZ_JAMSCK010000001.1"/>
</dbReference>
<evidence type="ECO:0000313" key="12">
    <source>
        <dbReference type="Proteomes" id="UP001155077"/>
    </source>
</evidence>
<dbReference type="PANTHER" id="PTHR11564:SF5">
    <property type="entry name" value="SIGNAL RECOGNITION PARTICLE SUBUNIT SRP54"/>
    <property type="match status" value="1"/>
</dbReference>
<keyword evidence="2 9" id="KW-0547">Nucleotide-binding</keyword>
<dbReference type="InterPro" id="IPR022941">
    <property type="entry name" value="SRP54"/>
</dbReference>
<feature type="domain" description="SRP54-type proteins GTP-binding" evidence="10">
    <location>
        <begin position="268"/>
        <end position="281"/>
    </location>
</feature>
<keyword evidence="3 9" id="KW-0378">Hydrolase</keyword>
<organism evidence="11 12">
    <name type="scientific">Gramella jeungdoensis</name>
    <dbReference type="NCBI Taxonomy" id="708091"/>
    <lineage>
        <taxon>Bacteria</taxon>
        <taxon>Pseudomonadati</taxon>
        <taxon>Bacteroidota</taxon>
        <taxon>Flavobacteriia</taxon>
        <taxon>Flavobacteriales</taxon>
        <taxon>Flavobacteriaceae</taxon>
        <taxon>Christiangramia</taxon>
    </lineage>
</organism>
<dbReference type="EC" id="3.6.5.4" evidence="9"/>
<dbReference type="Pfam" id="PF00448">
    <property type="entry name" value="SRP54"/>
    <property type="match status" value="1"/>
</dbReference>
<evidence type="ECO:0000256" key="4">
    <source>
        <dbReference type="ARBA" id="ARBA00022884"/>
    </source>
</evidence>
<feature type="binding site" evidence="9">
    <location>
        <begin position="247"/>
        <end position="250"/>
    </location>
    <ligand>
        <name>GTP</name>
        <dbReference type="ChEBI" id="CHEBI:37565"/>
    </ligand>
</feature>
<keyword evidence="4 9" id="KW-0694">RNA-binding</keyword>
<dbReference type="InterPro" id="IPR004125">
    <property type="entry name" value="Signal_recog_particle_SRP54_M"/>
</dbReference>
<comment type="similarity">
    <text evidence="1 9">Belongs to the GTP-binding SRP family. SRP54 subfamily.</text>
</comment>
<accession>A0ABT0YWN5</accession>
<evidence type="ECO:0000256" key="2">
    <source>
        <dbReference type="ARBA" id="ARBA00022741"/>
    </source>
</evidence>
<comment type="caution">
    <text evidence="11">The sequence shown here is derived from an EMBL/GenBank/DDBJ whole genome shotgun (WGS) entry which is preliminary data.</text>
</comment>
<dbReference type="CDD" id="cd18539">
    <property type="entry name" value="SRP_G"/>
    <property type="match status" value="1"/>
</dbReference>
<evidence type="ECO:0000256" key="5">
    <source>
        <dbReference type="ARBA" id="ARBA00023134"/>
    </source>
</evidence>
<dbReference type="Gene3D" id="1.10.260.30">
    <property type="entry name" value="Signal recognition particle, SRP54 subunit, M-domain"/>
    <property type="match status" value="1"/>
</dbReference>
<dbReference type="Pfam" id="PF02978">
    <property type="entry name" value="SRP_SPB"/>
    <property type="match status" value="1"/>
</dbReference>
<gene>
    <name evidence="9 11" type="primary">ffh</name>
    <name evidence="11" type="ORF">NE848_00540</name>
</gene>
<dbReference type="InterPro" id="IPR036891">
    <property type="entry name" value="Signal_recog_part_SRP54_M_sf"/>
</dbReference>
<keyword evidence="9" id="KW-0963">Cytoplasm</keyword>
<dbReference type="InterPro" id="IPR003593">
    <property type="entry name" value="AAA+_ATPase"/>
</dbReference>
<comment type="subunit">
    <text evidence="9">Part of the signal recognition particle protein translocation system, which is composed of SRP and FtsY.</text>
</comment>
<evidence type="ECO:0000256" key="3">
    <source>
        <dbReference type="ARBA" id="ARBA00022801"/>
    </source>
</evidence>
<dbReference type="HAMAP" id="MF_00306">
    <property type="entry name" value="SRP54"/>
    <property type="match status" value="1"/>
</dbReference>
<dbReference type="InterPro" id="IPR004780">
    <property type="entry name" value="SRP"/>
</dbReference>
<evidence type="ECO:0000313" key="11">
    <source>
        <dbReference type="EMBL" id="MCM8567851.1"/>
    </source>
</evidence>
<evidence type="ECO:0000256" key="8">
    <source>
        <dbReference type="ARBA" id="ARBA00048027"/>
    </source>
</evidence>
<comment type="function">
    <text evidence="9">Involved in targeting and insertion of nascent membrane proteins into the cytoplasmic membrane. Binds to the hydrophobic signal sequence of the ribosome-nascent chain (RNC) as it emerges from the ribosomes. The SRP-RNC complex is then targeted to the cytoplasmic membrane where it interacts with the SRP receptor FtsY.</text>
</comment>
<dbReference type="SMART" id="SM00963">
    <property type="entry name" value="SRP54_N"/>
    <property type="match status" value="1"/>
</dbReference>
<comment type="subcellular location">
    <subcellularLocation>
        <location evidence="9">Cytoplasm</location>
    </subcellularLocation>
    <text evidence="9">The SRP-RNC complex is targeted to the cytoplasmic membrane.</text>
</comment>
<proteinExistence type="inferred from homology"/>
<dbReference type="SUPFAM" id="SSF47446">
    <property type="entry name" value="Signal peptide-binding domain"/>
    <property type="match status" value="1"/>
</dbReference>
<evidence type="ECO:0000259" key="10">
    <source>
        <dbReference type="PROSITE" id="PS00300"/>
    </source>
</evidence>
<sequence>MFDNLSDKLDSALHVLKGHGQITEVNVAETLKEVRRALVDADVNYKIAKDFTNTVKEKALGQNVLTALKPGQMMVKLVKDELTELMGGEAEGIDLSGNPSVILMSGLQGSGKTTFSGKLANFLKKKKTKKPLLVACDVYRPAAINQLHVVGEQVGVEVYSEEGNQDPVAISKNAIAHAKENGHNVVIIDTAGRLAVDEAMMTEISNIHKAIDPNETLFVVDSMTGQDAVNTAKAFNDRLDFDGVILTKLDGDTRGGAAISIKSVVNKPIKFIGTGEKMDAMDVFYPSRMADRILGMGDVVSLVERAQEQYDEEEARKLQKKIAKNKFGFDDFLNQLQQIKKMGSMKDLMGMIPGAGKMLKDVDIDDDAFKGIEAIIHSMTPGERSEPKIINASRKKRIAKGSGTSVQEVNQLLKQFNQMGKMMKMMQGGGGRKMMQMMKGMK</sequence>
<evidence type="ECO:0000256" key="7">
    <source>
        <dbReference type="ARBA" id="ARBA00023274"/>
    </source>
</evidence>
<keyword evidence="5 9" id="KW-0342">GTP-binding</keyword>
<dbReference type="SMART" id="SM00962">
    <property type="entry name" value="SRP54"/>
    <property type="match status" value="1"/>
</dbReference>
<dbReference type="Proteomes" id="UP001155077">
    <property type="component" value="Unassembled WGS sequence"/>
</dbReference>
<dbReference type="SMART" id="SM00382">
    <property type="entry name" value="AAA"/>
    <property type="match status" value="1"/>
</dbReference>
<comment type="catalytic activity">
    <reaction evidence="8 9">
        <text>GTP + H2O = GDP + phosphate + H(+)</text>
        <dbReference type="Rhea" id="RHEA:19669"/>
        <dbReference type="ChEBI" id="CHEBI:15377"/>
        <dbReference type="ChEBI" id="CHEBI:15378"/>
        <dbReference type="ChEBI" id="CHEBI:37565"/>
        <dbReference type="ChEBI" id="CHEBI:43474"/>
        <dbReference type="ChEBI" id="CHEBI:58189"/>
        <dbReference type="EC" id="3.6.5.4"/>
    </reaction>
</comment>
<dbReference type="InterPro" id="IPR042101">
    <property type="entry name" value="SRP54_N_sf"/>
</dbReference>
<name>A0ABT0YWN5_9FLAO</name>
<dbReference type="InterPro" id="IPR000897">
    <property type="entry name" value="SRP54_GTPase_dom"/>
</dbReference>
<dbReference type="PROSITE" id="PS00300">
    <property type="entry name" value="SRP54"/>
    <property type="match status" value="1"/>
</dbReference>
<dbReference type="PANTHER" id="PTHR11564">
    <property type="entry name" value="SIGNAL RECOGNITION PARTICLE 54K PROTEIN SRP54"/>
    <property type="match status" value="1"/>
</dbReference>
<feature type="binding site" evidence="9">
    <location>
        <begin position="106"/>
        <end position="113"/>
    </location>
    <ligand>
        <name>GTP</name>
        <dbReference type="ChEBI" id="CHEBI:37565"/>
    </ligand>
</feature>
<dbReference type="NCBIfam" id="TIGR00959">
    <property type="entry name" value="ffh"/>
    <property type="match status" value="1"/>
</dbReference>
<evidence type="ECO:0000256" key="9">
    <source>
        <dbReference type="HAMAP-Rule" id="MF_00306"/>
    </source>
</evidence>
<dbReference type="InterPro" id="IPR013822">
    <property type="entry name" value="Signal_recog_particl_SRP54_hlx"/>
</dbReference>
<dbReference type="Pfam" id="PF02881">
    <property type="entry name" value="SRP54_N"/>
    <property type="match status" value="1"/>
</dbReference>
<protein>
    <recommendedName>
        <fullName evidence="9">Signal recognition particle protein</fullName>
        <ecNumber evidence="9">3.6.5.4</ecNumber>
    </recommendedName>
    <alternativeName>
        <fullName evidence="9">Fifty-four homolog</fullName>
    </alternativeName>
</protein>
<keyword evidence="6 9" id="KW-0733">Signal recognition particle</keyword>
<dbReference type="SUPFAM" id="SSF52540">
    <property type="entry name" value="P-loop containing nucleoside triphosphate hydrolases"/>
    <property type="match status" value="1"/>
</dbReference>
<dbReference type="InterPro" id="IPR027417">
    <property type="entry name" value="P-loop_NTPase"/>
</dbReference>
<evidence type="ECO:0000256" key="1">
    <source>
        <dbReference type="ARBA" id="ARBA00005450"/>
    </source>
</evidence>